<dbReference type="InterPro" id="IPR011047">
    <property type="entry name" value="Quinoprotein_ADH-like_sf"/>
</dbReference>
<comment type="caution">
    <text evidence="5">The sequence shown here is derived from an EMBL/GenBank/DDBJ whole genome shotgun (WGS) entry which is preliminary data.</text>
</comment>
<protein>
    <submittedName>
        <fullName evidence="5">Uncharacterized protein</fullName>
    </submittedName>
</protein>
<dbReference type="PANTHER" id="PTHR10039:SF16">
    <property type="entry name" value="GPI INOSITOL-DEACYLASE"/>
    <property type="match status" value="1"/>
</dbReference>
<dbReference type="PANTHER" id="PTHR10039">
    <property type="entry name" value="AMELOGENIN"/>
    <property type="match status" value="1"/>
</dbReference>
<keyword evidence="6" id="KW-1185">Reference proteome</keyword>
<evidence type="ECO:0000259" key="4">
    <source>
        <dbReference type="Pfam" id="PF24883"/>
    </source>
</evidence>
<organism evidence="5 6">
    <name type="scientific">Monosporascus ibericus</name>
    <dbReference type="NCBI Taxonomy" id="155417"/>
    <lineage>
        <taxon>Eukaryota</taxon>
        <taxon>Fungi</taxon>
        <taxon>Dikarya</taxon>
        <taxon>Ascomycota</taxon>
        <taxon>Pezizomycotina</taxon>
        <taxon>Sordariomycetes</taxon>
        <taxon>Xylariomycetidae</taxon>
        <taxon>Xylariales</taxon>
        <taxon>Xylariales incertae sedis</taxon>
        <taxon>Monosporascus</taxon>
    </lineage>
</organism>
<evidence type="ECO:0000313" key="6">
    <source>
        <dbReference type="Proteomes" id="UP000293360"/>
    </source>
</evidence>
<dbReference type="InterPro" id="IPR001680">
    <property type="entry name" value="WD40_rpt"/>
</dbReference>
<sequence>MPGSVPPTLPNEVSQLPQYERIGSTDSSVAATSSGGTDTDAISRPGSLLKNRFTSSWTRKRNQKDENEGVRGPVGLRLLHSSPEPLIDLIFVHGLRGGSIKTWRKGNDPRYFWPQLWLPTERDFHNVNIHSFGYDSDWASTKPSILNVHDFGQSLLEEMRNSPYLRENRNAYILARDVPDLKDRIRCIFFLATPHRGSDYAATLNNILMVSGVMSSRHYITDLTTGSTSTELINNDFGKYANDLRIFSFYETVRMNLGISSSLIVEKSSAILGPGFRNERVQYLNANHRDICKFDGLDDPNYITLKNALVGAIQDFSQDDEHYPKVSGSCDWVDARDDYQDWRDPPDELLPATEAETECKAPSYYWVHANPGTGKSFLAAHVVSELQEFKLECSYYFFHAGNKISRSLSHFLRSIAYQMAVSNALVREKLIALQQEGSFFDIDDPRTIWTKVFKRGIFQYWVIDAMDECRRYQEFFTMIKEEMPRFPLRIFITSRKIPDMQRLHRPLEATASLTCIEIPMKASLDDIGLYIQSRIENLPIDSMTDKQAIANEVLERSNACFLWVRLVLDELEQVYSHESILQVLRSIPEGMVPYYERTIEAMAENKMEKHIAKAVLVWVVASSRSLFLSELSQALKLDINTVLPSAKSAVEGLCGQLVSVEHDTGLAHLVHATAREFLLSEKAGEFSVSKPQAHERIALACLKLLSSPEMQPPRNRRLLTQRQNPAEVSPFLGYALTQYSEHIQSASSETDELLLSIDRFFKTNVLSWIERLARQGDLHSLIRTSKNLKAYLDRRAKYRSPLSSQVRHVDGWSVDLSRVVAKFGSALLQNPSSIYFLIPPLCPTGSVIHQQFGRRPDGLAVVGSNQAAWDDCMASVVFGEDSIASAVSCGENSIAVGMESGKINIYNHRSYQKEQILDVNYPIDLVHFTDGFIAACTIRYIILLDTKGGVMWQRRLRSRCILLASAHNAVLAVSQNGHLLKWEISDGSLLEDQSFAYRSYDVDIESNEPASKAPSLASISPDLEMLALGYRGGTVCLWELQSGELAGWARDEEDKLASTLLFNPNPNISLLLIIYTNHDLSLYDSWSGNLISAHKINGVGVLSATCSPDGRTLATTDMHGNIQIWDFESLTLLYHVLSPSNSFRILSFTSDSSSIVDISDTCMRIWSPASLVRKNTEEDNSVSDDAFQLAVTEGQYETLRSSRITALCAHSSLPIVFAGKFNGEVIAFGTRTGQQKYTLYTHPHSASITVLSANNATVDMIASGDVHGMVQIWSLKHKFGRQGNNGAEAIERPPP</sequence>
<feature type="compositionally biased region" description="Polar residues" evidence="2">
    <location>
        <begin position="24"/>
        <end position="37"/>
    </location>
</feature>
<dbReference type="InterPro" id="IPR027417">
    <property type="entry name" value="P-loop_NTPase"/>
</dbReference>
<dbReference type="Pfam" id="PF24883">
    <property type="entry name" value="NPHP3_N"/>
    <property type="match status" value="1"/>
</dbReference>
<dbReference type="Pfam" id="PF22939">
    <property type="entry name" value="WHD_GPIID"/>
    <property type="match status" value="1"/>
</dbReference>
<gene>
    <name evidence="5" type="ORF">DL764_007304</name>
</gene>
<dbReference type="SUPFAM" id="SSF53474">
    <property type="entry name" value="alpha/beta-Hydrolases"/>
    <property type="match status" value="1"/>
</dbReference>
<evidence type="ECO:0000256" key="2">
    <source>
        <dbReference type="SAM" id="MobiDB-lite"/>
    </source>
</evidence>
<name>A0A4Q4T517_9PEZI</name>
<evidence type="ECO:0000313" key="5">
    <source>
        <dbReference type="EMBL" id="RYO97454.1"/>
    </source>
</evidence>
<evidence type="ECO:0000259" key="3">
    <source>
        <dbReference type="Pfam" id="PF22939"/>
    </source>
</evidence>
<reference evidence="5 6" key="1">
    <citation type="submission" date="2018-06" db="EMBL/GenBank/DDBJ databases">
        <title>Complete Genomes of Monosporascus.</title>
        <authorList>
            <person name="Robinson A.J."/>
            <person name="Natvig D.O."/>
        </authorList>
    </citation>
    <scope>NUCLEOTIDE SEQUENCE [LARGE SCALE GENOMIC DNA]</scope>
    <source>
        <strain evidence="5 6">CBS 110550</strain>
    </source>
</reference>
<feature type="domain" description="GPI inositol-deacylase winged helix" evidence="3">
    <location>
        <begin position="600"/>
        <end position="688"/>
    </location>
</feature>
<feature type="region of interest" description="Disordered" evidence="2">
    <location>
        <begin position="1"/>
        <end position="73"/>
    </location>
</feature>
<feature type="domain" description="Nephrocystin 3-like N-terminal" evidence="4">
    <location>
        <begin position="328"/>
        <end position="495"/>
    </location>
</feature>
<proteinExistence type="predicted"/>
<dbReference type="OrthoDB" id="194358at2759"/>
<dbReference type="InterPro" id="IPR054471">
    <property type="entry name" value="GPIID_WHD"/>
</dbReference>
<dbReference type="EMBL" id="QJNU01000490">
    <property type="protein sequence ID" value="RYO97454.1"/>
    <property type="molecule type" value="Genomic_DNA"/>
</dbReference>
<dbReference type="InterPro" id="IPR056884">
    <property type="entry name" value="NPHP3-like_N"/>
</dbReference>
<dbReference type="Proteomes" id="UP000293360">
    <property type="component" value="Unassembled WGS sequence"/>
</dbReference>
<dbReference type="Gene3D" id="3.40.50.300">
    <property type="entry name" value="P-loop containing nucleotide triphosphate hydrolases"/>
    <property type="match status" value="1"/>
</dbReference>
<keyword evidence="1" id="KW-0677">Repeat</keyword>
<dbReference type="InterPro" id="IPR015943">
    <property type="entry name" value="WD40/YVTN_repeat-like_dom_sf"/>
</dbReference>
<dbReference type="SUPFAM" id="SSF50998">
    <property type="entry name" value="Quinoprotein alcohol dehydrogenase-like"/>
    <property type="match status" value="2"/>
</dbReference>
<dbReference type="InterPro" id="IPR029058">
    <property type="entry name" value="AB_hydrolase_fold"/>
</dbReference>
<evidence type="ECO:0000256" key="1">
    <source>
        <dbReference type="ARBA" id="ARBA00022737"/>
    </source>
</evidence>
<dbReference type="Gene3D" id="2.130.10.10">
    <property type="entry name" value="YVTN repeat-like/Quinoprotein amine dehydrogenase"/>
    <property type="match status" value="2"/>
</dbReference>
<accession>A0A4Q4T517</accession>
<dbReference type="SUPFAM" id="SSF52540">
    <property type="entry name" value="P-loop containing nucleoside triphosphate hydrolases"/>
    <property type="match status" value="1"/>
</dbReference>
<dbReference type="SMART" id="SM00320">
    <property type="entry name" value="WD40"/>
    <property type="match status" value="2"/>
</dbReference>